<name>A0A433QP82_9FUNG</name>
<gene>
    <name evidence="1" type="ORF">BC938DRAFT_477499</name>
</gene>
<evidence type="ECO:0000313" key="1">
    <source>
        <dbReference type="EMBL" id="RUS31585.1"/>
    </source>
</evidence>
<sequence length="97" mass="11338">MFKWSSREMLHKSTMMWSNSELPERPRSKVIIEKFCPRFIVVVHVLLIQKCHANRLSSVIQHERRIVVIRVINVTDISNTPRSLVAVFSEQGLRPAE</sequence>
<protein>
    <submittedName>
        <fullName evidence="1">Uncharacterized protein</fullName>
    </submittedName>
</protein>
<proteinExistence type="predicted"/>
<comment type="caution">
    <text evidence="1">The sequence shown here is derived from an EMBL/GenBank/DDBJ whole genome shotgun (WGS) entry which is preliminary data.</text>
</comment>
<evidence type="ECO:0000313" key="2">
    <source>
        <dbReference type="Proteomes" id="UP000274822"/>
    </source>
</evidence>
<dbReference type="AlphaFoldDB" id="A0A433QP82"/>
<organism evidence="1 2">
    <name type="scientific">Jimgerdemannia flammicorona</name>
    <dbReference type="NCBI Taxonomy" id="994334"/>
    <lineage>
        <taxon>Eukaryota</taxon>
        <taxon>Fungi</taxon>
        <taxon>Fungi incertae sedis</taxon>
        <taxon>Mucoromycota</taxon>
        <taxon>Mucoromycotina</taxon>
        <taxon>Endogonomycetes</taxon>
        <taxon>Endogonales</taxon>
        <taxon>Endogonaceae</taxon>
        <taxon>Jimgerdemannia</taxon>
    </lineage>
</organism>
<reference evidence="1 2" key="1">
    <citation type="journal article" date="2018" name="New Phytol.">
        <title>Phylogenomics of Endogonaceae and evolution of mycorrhizas within Mucoromycota.</title>
        <authorList>
            <person name="Chang Y."/>
            <person name="Desiro A."/>
            <person name="Na H."/>
            <person name="Sandor L."/>
            <person name="Lipzen A."/>
            <person name="Clum A."/>
            <person name="Barry K."/>
            <person name="Grigoriev I.V."/>
            <person name="Martin F.M."/>
            <person name="Stajich J.E."/>
            <person name="Smith M.E."/>
            <person name="Bonito G."/>
            <person name="Spatafora J.W."/>
        </authorList>
    </citation>
    <scope>NUCLEOTIDE SEQUENCE [LARGE SCALE GENOMIC DNA]</scope>
    <source>
        <strain evidence="1 2">AD002</strain>
    </source>
</reference>
<dbReference type="EMBL" id="RBNJ01002790">
    <property type="protein sequence ID" value="RUS31585.1"/>
    <property type="molecule type" value="Genomic_DNA"/>
</dbReference>
<accession>A0A433QP82</accession>
<keyword evidence="2" id="KW-1185">Reference proteome</keyword>
<dbReference type="Proteomes" id="UP000274822">
    <property type="component" value="Unassembled WGS sequence"/>
</dbReference>